<dbReference type="Proteomes" id="UP000216991">
    <property type="component" value="Unassembled WGS sequence"/>
</dbReference>
<gene>
    <name evidence="1" type="ORF">CHU93_02255</name>
</gene>
<organism evidence="1 2">
    <name type="scientific">Sandarakinorhabdus cyanobacteriorum</name>
    <dbReference type="NCBI Taxonomy" id="1981098"/>
    <lineage>
        <taxon>Bacteria</taxon>
        <taxon>Pseudomonadati</taxon>
        <taxon>Pseudomonadota</taxon>
        <taxon>Alphaproteobacteria</taxon>
        <taxon>Sphingomonadales</taxon>
        <taxon>Sphingosinicellaceae</taxon>
        <taxon>Sandarakinorhabdus</taxon>
    </lineage>
</organism>
<protein>
    <recommendedName>
        <fullName evidence="3">DUF2891 domain-containing protein</fullName>
    </recommendedName>
</protein>
<dbReference type="OrthoDB" id="9779797at2"/>
<sequence>MILDEPQAARMAGIALGHVTREYPHKLDHVLTSDADAQGPRALHPMFFGSFDWHSCVHGWWLLFRLLHLFPSHARAADTRALAATIFTPENVAAERAYFARPTAKGFERPYGWAWILMLQAELARAGNPLAAMFKPLADEFAAAWTAHLPLLTYPIRTGSHANTAFALTLIAEWAADRDRPLLGLMQARARAWFGNDTAAQAWEPDGDAFLSPTLTEALAMATLLPADEFRDWFKSFLPHAGQQLPASIFTPATVSDRSDGKIAHLDGLNLSRAWAFRRIAAALGPRDAAAPVLRAAADAHLAAALPHIAGDYAGEHWLASFALLALLA</sequence>
<dbReference type="EMBL" id="NOXT01000067">
    <property type="protein sequence ID" value="OYQ34693.1"/>
    <property type="molecule type" value="Genomic_DNA"/>
</dbReference>
<name>A0A255YZL3_9SPHN</name>
<dbReference type="Pfam" id="PF11199">
    <property type="entry name" value="DUF2891"/>
    <property type="match status" value="1"/>
</dbReference>
<evidence type="ECO:0000313" key="2">
    <source>
        <dbReference type="Proteomes" id="UP000216991"/>
    </source>
</evidence>
<evidence type="ECO:0000313" key="1">
    <source>
        <dbReference type="EMBL" id="OYQ34693.1"/>
    </source>
</evidence>
<comment type="caution">
    <text evidence="1">The sequence shown here is derived from an EMBL/GenBank/DDBJ whole genome shotgun (WGS) entry which is preliminary data.</text>
</comment>
<dbReference type="InterPro" id="IPR021365">
    <property type="entry name" value="DUF2891"/>
</dbReference>
<keyword evidence="2" id="KW-1185">Reference proteome</keyword>
<proteinExistence type="predicted"/>
<dbReference type="AlphaFoldDB" id="A0A255YZL3"/>
<reference evidence="1 2" key="1">
    <citation type="submission" date="2017-07" db="EMBL/GenBank/DDBJ databases">
        <title>Sandarakinorhabdus cyanobacteriorum sp. nov., a novel bacterium isolated from cyanobacterial aggregates in a eutrophic lake.</title>
        <authorList>
            <person name="Cai H."/>
        </authorList>
    </citation>
    <scope>NUCLEOTIDE SEQUENCE [LARGE SCALE GENOMIC DNA]</scope>
    <source>
        <strain evidence="1 2">TH057</strain>
    </source>
</reference>
<evidence type="ECO:0008006" key="3">
    <source>
        <dbReference type="Google" id="ProtNLM"/>
    </source>
</evidence>
<dbReference type="RefSeq" id="WP_094472573.1">
    <property type="nucleotide sequence ID" value="NZ_NOXT01000067.1"/>
</dbReference>
<accession>A0A255YZL3</accession>